<dbReference type="InterPro" id="IPR036955">
    <property type="entry name" value="AP2/ERF_dom_sf"/>
</dbReference>
<evidence type="ECO:0000256" key="4">
    <source>
        <dbReference type="ARBA" id="ARBA00023125"/>
    </source>
</evidence>
<evidence type="ECO:0000256" key="9">
    <source>
        <dbReference type="SAM" id="MobiDB-lite"/>
    </source>
</evidence>
<reference evidence="11 12" key="1">
    <citation type="journal article" date="2023" name="Plants (Basel)">
        <title>Bridging the Gap: Combining Genomics and Transcriptomics Approaches to Understand Stylosanthes scabra, an Orphan Legume from the Brazilian Caatinga.</title>
        <authorList>
            <person name="Ferreira-Neto J.R.C."/>
            <person name="da Silva M.D."/>
            <person name="Binneck E."/>
            <person name="de Melo N.F."/>
            <person name="da Silva R.H."/>
            <person name="de Melo A.L.T.M."/>
            <person name="Pandolfi V."/>
            <person name="Bustamante F.O."/>
            <person name="Brasileiro-Vidal A.C."/>
            <person name="Benko-Iseppon A.M."/>
        </authorList>
    </citation>
    <scope>NUCLEOTIDE SEQUENCE [LARGE SCALE GENOMIC DNA]</scope>
    <source>
        <tissue evidence="11">Leaves</tissue>
    </source>
</reference>
<keyword evidence="6" id="KW-0539">Nucleus</keyword>
<sequence>MEDKDDFGSTRDRSRSRSRSPVNKKPKIESEKPNKHYRGVRMRKGGNWVAEVREPKNRTRTWLGSYMTPEAAARAYDTAAFSFRGSLARLNFPELLFQDQEKKDGDGCLLQQGDMSIDSIRKRAMQVGERVDAIQTALNHASSSNHNCSTSTPSPKPDEKPNKPYKGIMMGKWGKWVAEIREPKNMSRIWLGSYMTPVAAARAYDTAVFSLWGQSAQLNFPELFQDQEKKDEMSIDSIRKIAMQVGEGEDAIQTALLNNHASSNHNSSTTPPSVPQKPDAL</sequence>
<dbReference type="PROSITE" id="PS51032">
    <property type="entry name" value="AP2_ERF"/>
    <property type="match status" value="2"/>
</dbReference>
<dbReference type="SUPFAM" id="SSF54171">
    <property type="entry name" value="DNA-binding domain"/>
    <property type="match status" value="2"/>
</dbReference>
<feature type="region of interest" description="Disordered" evidence="9">
    <location>
        <begin position="139"/>
        <end position="165"/>
    </location>
</feature>
<dbReference type="CDD" id="cd00018">
    <property type="entry name" value="AP2"/>
    <property type="match status" value="2"/>
</dbReference>
<keyword evidence="4" id="KW-0238">DNA-binding</keyword>
<feature type="domain" description="AP2/ERF" evidence="10">
    <location>
        <begin position="164"/>
        <end position="221"/>
    </location>
</feature>
<keyword evidence="2" id="KW-0936">Ethylene signaling pathway</keyword>
<feature type="compositionally biased region" description="Basic and acidic residues" evidence="9">
    <location>
        <begin position="1"/>
        <end position="15"/>
    </location>
</feature>
<evidence type="ECO:0000256" key="3">
    <source>
        <dbReference type="ARBA" id="ARBA00023015"/>
    </source>
</evidence>
<proteinExistence type="inferred from homology"/>
<evidence type="ECO:0000256" key="2">
    <source>
        <dbReference type="ARBA" id="ARBA00022745"/>
    </source>
</evidence>
<evidence type="ECO:0000313" key="12">
    <source>
        <dbReference type="Proteomes" id="UP001341840"/>
    </source>
</evidence>
<evidence type="ECO:0000313" key="11">
    <source>
        <dbReference type="EMBL" id="MED6118496.1"/>
    </source>
</evidence>
<dbReference type="Pfam" id="PF00847">
    <property type="entry name" value="AP2"/>
    <property type="match status" value="1"/>
</dbReference>
<feature type="compositionally biased region" description="Basic residues" evidence="9">
    <location>
        <begin position="35"/>
        <end position="44"/>
    </location>
</feature>
<evidence type="ECO:0000256" key="5">
    <source>
        <dbReference type="ARBA" id="ARBA00023163"/>
    </source>
</evidence>
<dbReference type="Proteomes" id="UP001341840">
    <property type="component" value="Unassembled WGS sequence"/>
</dbReference>
<evidence type="ECO:0000256" key="6">
    <source>
        <dbReference type="ARBA" id="ARBA00023242"/>
    </source>
</evidence>
<feature type="region of interest" description="Disordered" evidence="9">
    <location>
        <begin position="1"/>
        <end position="44"/>
    </location>
</feature>
<keyword evidence="3" id="KW-0805">Transcription regulation</keyword>
<evidence type="ECO:0000256" key="1">
    <source>
        <dbReference type="ARBA" id="ARBA00004123"/>
    </source>
</evidence>
<dbReference type="PANTHER" id="PTHR31729">
    <property type="entry name" value="ETHYLENE-RESPONSIVE TRANSCRIPTION FACTOR RAP2-1-RELATED"/>
    <property type="match status" value="1"/>
</dbReference>
<accession>A0ABU6R3N1</accession>
<keyword evidence="5" id="KW-0804">Transcription</keyword>
<gene>
    <name evidence="11" type="ORF">PIB30_003242</name>
</gene>
<comment type="function">
    <text evidence="8">Probably acts as a transcriptional activator. Binds to the GCC-box pathogenesis-related promoter element. May be involved in the regulation of gene expression by stress factors and by components of stress signal transduction pathways.</text>
</comment>
<keyword evidence="12" id="KW-1185">Reference proteome</keyword>
<evidence type="ECO:0000256" key="8">
    <source>
        <dbReference type="ARBA" id="ARBA00037379"/>
    </source>
</evidence>
<dbReference type="SMART" id="SM00380">
    <property type="entry name" value="AP2"/>
    <property type="match status" value="2"/>
</dbReference>
<feature type="compositionally biased region" description="Low complexity" evidence="9">
    <location>
        <begin position="257"/>
        <end position="271"/>
    </location>
</feature>
<organism evidence="11 12">
    <name type="scientific">Stylosanthes scabra</name>
    <dbReference type="NCBI Taxonomy" id="79078"/>
    <lineage>
        <taxon>Eukaryota</taxon>
        <taxon>Viridiplantae</taxon>
        <taxon>Streptophyta</taxon>
        <taxon>Embryophyta</taxon>
        <taxon>Tracheophyta</taxon>
        <taxon>Spermatophyta</taxon>
        <taxon>Magnoliopsida</taxon>
        <taxon>eudicotyledons</taxon>
        <taxon>Gunneridae</taxon>
        <taxon>Pentapetalae</taxon>
        <taxon>rosids</taxon>
        <taxon>fabids</taxon>
        <taxon>Fabales</taxon>
        <taxon>Fabaceae</taxon>
        <taxon>Papilionoideae</taxon>
        <taxon>50 kb inversion clade</taxon>
        <taxon>dalbergioids sensu lato</taxon>
        <taxon>Dalbergieae</taxon>
        <taxon>Pterocarpus clade</taxon>
        <taxon>Stylosanthes</taxon>
    </lineage>
</organism>
<comment type="similarity">
    <text evidence="7">Belongs to the AP2/ERF transcription factor family. ERF subfamily.</text>
</comment>
<comment type="subcellular location">
    <subcellularLocation>
        <location evidence="1">Nucleus</location>
    </subcellularLocation>
</comment>
<feature type="region of interest" description="Disordered" evidence="9">
    <location>
        <begin position="257"/>
        <end position="281"/>
    </location>
</feature>
<feature type="domain" description="AP2/ERF" evidence="10">
    <location>
        <begin position="36"/>
        <end position="93"/>
    </location>
</feature>
<dbReference type="InterPro" id="IPR001471">
    <property type="entry name" value="AP2/ERF_dom"/>
</dbReference>
<dbReference type="Gene3D" id="3.30.730.10">
    <property type="entry name" value="AP2/ERF domain"/>
    <property type="match status" value="2"/>
</dbReference>
<name>A0ABU6R3N1_9FABA</name>
<dbReference type="PRINTS" id="PR00367">
    <property type="entry name" value="ETHRSPELEMNT"/>
</dbReference>
<dbReference type="EMBL" id="JASCZI010030214">
    <property type="protein sequence ID" value="MED6118496.1"/>
    <property type="molecule type" value="Genomic_DNA"/>
</dbReference>
<evidence type="ECO:0000256" key="7">
    <source>
        <dbReference type="ARBA" id="ARBA00024343"/>
    </source>
</evidence>
<protein>
    <recommendedName>
        <fullName evidence="10">AP2/ERF domain-containing protein</fullName>
    </recommendedName>
</protein>
<dbReference type="InterPro" id="IPR016177">
    <property type="entry name" value="DNA-bd_dom_sf"/>
</dbReference>
<feature type="compositionally biased region" description="Basic residues" evidence="9">
    <location>
        <begin position="16"/>
        <end position="25"/>
    </location>
</feature>
<dbReference type="PANTHER" id="PTHR31729:SF2">
    <property type="entry name" value="ETHYLENE-RESPONSIVE TRANSCRIPTION FACTOR RAP2-1-RELATED"/>
    <property type="match status" value="1"/>
</dbReference>
<evidence type="ECO:0000259" key="10">
    <source>
        <dbReference type="PROSITE" id="PS51032"/>
    </source>
</evidence>
<feature type="compositionally biased region" description="Polar residues" evidence="9">
    <location>
        <begin position="139"/>
        <end position="153"/>
    </location>
</feature>
<comment type="caution">
    <text evidence="11">The sequence shown here is derived from an EMBL/GenBank/DDBJ whole genome shotgun (WGS) entry which is preliminary data.</text>
</comment>